<comment type="subcellular location">
    <subcellularLocation>
        <location evidence="1">Membrane</location>
        <topology evidence="1">Multi-pass membrane protein</topology>
    </subcellularLocation>
</comment>
<accession>C3YUX4</accession>
<evidence type="ECO:0000256" key="7">
    <source>
        <dbReference type="SAM" id="Phobius"/>
    </source>
</evidence>
<name>C3YUX4_BRAFL</name>
<dbReference type="InterPro" id="IPR051223">
    <property type="entry name" value="Polycystin"/>
</dbReference>
<dbReference type="Pfam" id="PF20519">
    <property type="entry name" value="Polycystin_dom"/>
    <property type="match status" value="1"/>
</dbReference>
<dbReference type="AlphaFoldDB" id="C3YUX4"/>
<feature type="transmembrane region" description="Helical" evidence="7">
    <location>
        <begin position="201"/>
        <end position="223"/>
    </location>
</feature>
<evidence type="ECO:0000256" key="4">
    <source>
        <dbReference type="ARBA" id="ARBA00022989"/>
    </source>
</evidence>
<feature type="domain" description="Polycystin" evidence="9">
    <location>
        <begin position="4"/>
        <end position="60"/>
    </location>
</feature>
<dbReference type="EMBL" id="GG666554">
    <property type="protein sequence ID" value="EEN56025.1"/>
    <property type="molecule type" value="Genomic_DNA"/>
</dbReference>
<evidence type="ECO:0000313" key="10">
    <source>
        <dbReference type="EMBL" id="EEN56025.1"/>
    </source>
</evidence>
<protein>
    <submittedName>
        <fullName evidence="10">Uncharacterized protein</fullName>
    </submittedName>
</protein>
<dbReference type="InterPro" id="IPR046791">
    <property type="entry name" value="Polycystin_dom"/>
</dbReference>
<keyword evidence="4 7" id="KW-1133">Transmembrane helix</keyword>
<feature type="transmembrane region" description="Helical" evidence="7">
    <location>
        <begin position="107"/>
        <end position="129"/>
    </location>
</feature>
<evidence type="ECO:0000256" key="1">
    <source>
        <dbReference type="ARBA" id="ARBA00004141"/>
    </source>
</evidence>
<feature type="transmembrane region" description="Helical" evidence="7">
    <location>
        <begin position="161"/>
        <end position="181"/>
    </location>
</feature>
<dbReference type="InterPro" id="IPR003915">
    <property type="entry name" value="PKD_2"/>
</dbReference>
<evidence type="ECO:0000256" key="3">
    <source>
        <dbReference type="ARBA" id="ARBA00022692"/>
    </source>
</evidence>
<dbReference type="eggNOG" id="KOG3599">
    <property type="taxonomic scope" value="Eukaryota"/>
</dbReference>
<comment type="similarity">
    <text evidence="2">Belongs to the polycystin family.</text>
</comment>
<dbReference type="PANTHER" id="PTHR10877:SF194">
    <property type="entry name" value="LOCATION OF VULVA DEFECTIVE 1"/>
    <property type="match status" value="1"/>
</dbReference>
<evidence type="ECO:0000256" key="2">
    <source>
        <dbReference type="ARBA" id="ARBA00007200"/>
    </source>
</evidence>
<keyword evidence="5 7" id="KW-0472">Membrane</keyword>
<dbReference type="STRING" id="7739.C3YUX4"/>
<feature type="transmembrane region" description="Helical" evidence="7">
    <location>
        <begin position="69"/>
        <end position="87"/>
    </location>
</feature>
<dbReference type="GO" id="GO:0016020">
    <property type="term" value="C:membrane"/>
    <property type="evidence" value="ECO:0007669"/>
    <property type="project" value="UniProtKB-SubCell"/>
</dbReference>
<feature type="transmembrane region" description="Helical" evidence="7">
    <location>
        <begin position="262"/>
        <end position="284"/>
    </location>
</feature>
<dbReference type="InParanoid" id="C3YUX4"/>
<evidence type="ECO:0000256" key="5">
    <source>
        <dbReference type="ARBA" id="ARBA00023136"/>
    </source>
</evidence>
<dbReference type="GO" id="GO:0005509">
    <property type="term" value="F:calcium ion binding"/>
    <property type="evidence" value="ECO:0007669"/>
    <property type="project" value="InterPro"/>
</dbReference>
<dbReference type="InterPro" id="IPR013122">
    <property type="entry name" value="PKD1_2_channel"/>
</dbReference>
<keyword evidence="6" id="KW-0325">Glycoprotein</keyword>
<dbReference type="PANTHER" id="PTHR10877">
    <property type="entry name" value="POLYCYSTIN FAMILY MEMBER"/>
    <property type="match status" value="1"/>
</dbReference>
<gene>
    <name evidence="10" type="ORF">BRAFLDRAFT_74135</name>
</gene>
<organism>
    <name type="scientific">Branchiostoma floridae</name>
    <name type="common">Florida lancelet</name>
    <name type="synonym">Amphioxus</name>
    <dbReference type="NCBI Taxonomy" id="7739"/>
    <lineage>
        <taxon>Eukaryota</taxon>
        <taxon>Metazoa</taxon>
        <taxon>Chordata</taxon>
        <taxon>Cephalochordata</taxon>
        <taxon>Leptocardii</taxon>
        <taxon>Amphioxiformes</taxon>
        <taxon>Branchiostomatidae</taxon>
        <taxon>Branchiostoma</taxon>
    </lineage>
</organism>
<dbReference type="Pfam" id="PF08016">
    <property type="entry name" value="PKD_channel"/>
    <property type="match status" value="1"/>
</dbReference>
<evidence type="ECO:0000259" key="8">
    <source>
        <dbReference type="Pfam" id="PF08016"/>
    </source>
</evidence>
<feature type="domain" description="Polycystin cation channel PKD1/PKD2" evidence="8">
    <location>
        <begin position="63"/>
        <end position="287"/>
    </location>
</feature>
<dbReference type="PRINTS" id="PR01433">
    <property type="entry name" value="POLYCYSTIN2"/>
</dbReference>
<evidence type="ECO:0000259" key="9">
    <source>
        <dbReference type="Pfam" id="PF20519"/>
    </source>
</evidence>
<reference evidence="10" key="1">
    <citation type="journal article" date="2008" name="Nature">
        <title>The amphioxus genome and the evolution of the chordate karyotype.</title>
        <authorList>
            <consortium name="US DOE Joint Genome Institute (JGI-PGF)"/>
            <person name="Putnam N.H."/>
            <person name="Butts T."/>
            <person name="Ferrier D.E.K."/>
            <person name="Furlong R.F."/>
            <person name="Hellsten U."/>
            <person name="Kawashima T."/>
            <person name="Robinson-Rechavi M."/>
            <person name="Shoguchi E."/>
            <person name="Terry A."/>
            <person name="Yu J.-K."/>
            <person name="Benito-Gutierrez E.L."/>
            <person name="Dubchak I."/>
            <person name="Garcia-Fernandez J."/>
            <person name="Gibson-Brown J.J."/>
            <person name="Grigoriev I.V."/>
            <person name="Horton A.C."/>
            <person name="de Jong P.J."/>
            <person name="Jurka J."/>
            <person name="Kapitonov V.V."/>
            <person name="Kohara Y."/>
            <person name="Kuroki Y."/>
            <person name="Lindquist E."/>
            <person name="Lucas S."/>
            <person name="Osoegawa K."/>
            <person name="Pennacchio L.A."/>
            <person name="Salamov A.A."/>
            <person name="Satou Y."/>
            <person name="Sauka-Spengler T."/>
            <person name="Schmutz J."/>
            <person name="Shin-I T."/>
            <person name="Toyoda A."/>
            <person name="Bronner-Fraser M."/>
            <person name="Fujiyama A."/>
            <person name="Holland L.Z."/>
            <person name="Holland P.W.H."/>
            <person name="Satoh N."/>
            <person name="Rokhsar D.S."/>
        </authorList>
    </citation>
    <scope>NUCLEOTIDE SEQUENCE [LARGE SCALE GENOMIC DNA]</scope>
    <source>
        <strain evidence="10">S238N-H82</strain>
        <tissue evidence="10">Testes</tissue>
    </source>
</reference>
<keyword evidence="3 7" id="KW-0812">Transmembrane</keyword>
<proteinExistence type="inferred from homology"/>
<sequence>MALFDDLRNNNWIDKYTNSLVLDLSLYYPAAKLFSSLKLTVQQEDIGHLSTSATVATHRLFQFETAYDYAMLLFYIIFLSLFVVNFIKEVITIKKEGRKFFSSTWNILASASIVGSAAVVCIFGIRYHFASAALNNLVEATGELGIDRYVDLSSAFWWDDAFKTVLSIVVFTTTLTLLRVVRFSKTMASFIALPGVMKNDLIGFSIISAIAFMAFSCSGMLVFGTHMKAYSDVLHTILELFQMLLGRFFFDEILASNQYVGPIYFTSFMILIFIILVNFLVTIICDAIASGAYIDHDQELADYIWTSFQELFGIHVPPPAAEVTDEMVESKLNANLQMIEESLDEILDVTRCLEACRKI</sequence>
<evidence type="ECO:0000256" key="6">
    <source>
        <dbReference type="ARBA" id="ARBA00023180"/>
    </source>
</evidence>
<dbReference type="Gene3D" id="1.10.287.70">
    <property type="match status" value="1"/>
</dbReference>